<feature type="region of interest" description="Disordered" evidence="1">
    <location>
        <begin position="1"/>
        <end position="27"/>
    </location>
</feature>
<evidence type="ECO:0000256" key="1">
    <source>
        <dbReference type="SAM" id="MobiDB-lite"/>
    </source>
</evidence>
<evidence type="ECO:0000313" key="4">
    <source>
        <dbReference type="EMBL" id="ROT36786.1"/>
    </source>
</evidence>
<dbReference type="PANTHER" id="PTHR39405:SF1">
    <property type="entry name" value="DSC E3 UBIQUITIN LIGASE COMPLEX SUBUNIT 4"/>
    <property type="match status" value="1"/>
</dbReference>
<reference evidence="4 5" key="1">
    <citation type="journal article" date="2018" name="Mol. Ecol.">
        <title>The obligate alkalophilic soda-lake fungus Sodiomyces alkalinus has shifted to a protein diet.</title>
        <authorList>
            <person name="Grum-Grzhimaylo A.A."/>
            <person name="Falkoski D.L."/>
            <person name="van den Heuvel J."/>
            <person name="Valero-Jimenez C.A."/>
            <person name="Min B."/>
            <person name="Choi I.G."/>
            <person name="Lipzen A."/>
            <person name="Daum C.G."/>
            <person name="Aanen D.K."/>
            <person name="Tsang A."/>
            <person name="Henrissat B."/>
            <person name="Bilanenko E.N."/>
            <person name="de Vries R.P."/>
            <person name="van Kan J.A.L."/>
            <person name="Grigoriev I.V."/>
            <person name="Debets A.J.M."/>
        </authorList>
    </citation>
    <scope>NUCLEOTIDE SEQUENCE [LARGE SCALE GENOMIC DNA]</scope>
    <source>
        <strain evidence="4 5">F11</strain>
    </source>
</reference>
<accession>A0A3N2PR01</accession>
<gene>
    <name evidence="4" type="ORF">SODALDRAFT_340978</name>
</gene>
<dbReference type="GO" id="GO:0032933">
    <property type="term" value="P:SREBP signaling pathway"/>
    <property type="evidence" value="ECO:0007669"/>
    <property type="project" value="InterPro"/>
</dbReference>
<feature type="compositionally biased region" description="Acidic residues" evidence="1">
    <location>
        <begin position="237"/>
        <end position="248"/>
    </location>
</feature>
<sequence>MPRRGDSGSSRRTPRRRAHRKPVKTDPGLAKKSQFLTHLLKHLDLLVYAEIATIYYMECSAVRFFLRAWTQQNFLSPKPDDWPIPMPAIQSQILAVFLPATLCLLVHIFGTLPTAGEASRGYLHGGMIVDFIGQKPPTTRLTLLGLDLLILVLQCFMLTVHAEREKIRAIIKPKRSRLVAALEEVAEDINELLPSQHDDVFRAGGGATRSSRPAREDNGDIEMQALGRTDSRGSVGDDNDDDDDDDDERSAFLGGASATSSPRASLLDVMSSGNGMLREFHVLHTIRSATPDFWGTVGHTLQSAGYQSTMARLRASRSGTRLGGN</sequence>
<dbReference type="AlphaFoldDB" id="A0A3N2PR01"/>
<keyword evidence="5" id="KW-1185">Reference proteome</keyword>
<feature type="compositionally biased region" description="Basic residues" evidence="1">
    <location>
        <begin position="12"/>
        <end position="22"/>
    </location>
</feature>
<dbReference type="GO" id="GO:0044695">
    <property type="term" value="C:Dsc E3 ubiquitin ligase complex"/>
    <property type="evidence" value="ECO:0007669"/>
    <property type="project" value="InterPro"/>
</dbReference>
<keyword evidence="2" id="KW-1133">Transmembrane helix</keyword>
<keyword evidence="2" id="KW-0472">Membrane</keyword>
<dbReference type="InterPro" id="IPR013715">
    <property type="entry name" value="DUF1746"/>
</dbReference>
<feature type="transmembrane region" description="Helical" evidence="2">
    <location>
        <begin position="141"/>
        <end position="162"/>
    </location>
</feature>
<evidence type="ECO:0000256" key="2">
    <source>
        <dbReference type="SAM" id="Phobius"/>
    </source>
</evidence>
<dbReference type="GeneID" id="39581484"/>
<dbReference type="InterPro" id="IPR038967">
    <property type="entry name" value="Dsc4-like"/>
</dbReference>
<dbReference type="Pfam" id="PF08508">
    <property type="entry name" value="DUF1746"/>
    <property type="match status" value="1"/>
</dbReference>
<organism evidence="4 5">
    <name type="scientific">Sodiomyces alkalinus (strain CBS 110278 / VKM F-3762 / F11)</name>
    <name type="common">Alkaliphilic filamentous fungus</name>
    <dbReference type="NCBI Taxonomy" id="1314773"/>
    <lineage>
        <taxon>Eukaryota</taxon>
        <taxon>Fungi</taxon>
        <taxon>Dikarya</taxon>
        <taxon>Ascomycota</taxon>
        <taxon>Pezizomycotina</taxon>
        <taxon>Sordariomycetes</taxon>
        <taxon>Hypocreomycetidae</taxon>
        <taxon>Glomerellales</taxon>
        <taxon>Plectosphaerellaceae</taxon>
        <taxon>Sodiomyces</taxon>
    </lineage>
</organism>
<evidence type="ECO:0000313" key="5">
    <source>
        <dbReference type="Proteomes" id="UP000272025"/>
    </source>
</evidence>
<keyword evidence="2" id="KW-0812">Transmembrane</keyword>
<protein>
    <submittedName>
        <fullName evidence="4">DUF1746-domain-containing protein</fullName>
    </submittedName>
</protein>
<feature type="transmembrane region" description="Helical" evidence="2">
    <location>
        <begin position="93"/>
        <end position="112"/>
    </location>
</feature>
<dbReference type="PANTHER" id="PTHR39405">
    <property type="entry name" value="DSC E3 UBIQUITIN LIGASE COMPLEX SUBUNIT 4"/>
    <property type="match status" value="1"/>
</dbReference>
<dbReference type="GO" id="GO:0005783">
    <property type="term" value="C:endoplasmic reticulum"/>
    <property type="evidence" value="ECO:0007669"/>
    <property type="project" value="TreeGrafter"/>
</dbReference>
<evidence type="ECO:0000259" key="3">
    <source>
        <dbReference type="Pfam" id="PF08508"/>
    </source>
</evidence>
<feature type="region of interest" description="Disordered" evidence="1">
    <location>
        <begin position="200"/>
        <end position="259"/>
    </location>
</feature>
<dbReference type="RefSeq" id="XP_028464592.1">
    <property type="nucleotide sequence ID" value="XM_028613006.1"/>
</dbReference>
<dbReference type="Proteomes" id="UP000272025">
    <property type="component" value="Unassembled WGS sequence"/>
</dbReference>
<name>A0A3N2PR01_SODAK</name>
<proteinExistence type="predicted"/>
<dbReference type="EMBL" id="ML119058">
    <property type="protein sequence ID" value="ROT36786.1"/>
    <property type="molecule type" value="Genomic_DNA"/>
</dbReference>
<dbReference type="OrthoDB" id="5428737at2759"/>
<feature type="domain" description="DUF1746" evidence="3">
    <location>
        <begin position="43"/>
        <end position="157"/>
    </location>
</feature>